<name>A0AAD5TN89_9FUNG</name>
<dbReference type="AlphaFoldDB" id="A0AAD5TN89"/>
<evidence type="ECO:0000313" key="1">
    <source>
        <dbReference type="EMBL" id="KAJ3181765.1"/>
    </source>
</evidence>
<proteinExistence type="predicted"/>
<dbReference type="PANTHER" id="PTHR28015">
    <property type="entry name" value="ATP SYNTHASE ASSEMBLY FACTOR FMC1, MITOCHONDRIAL"/>
    <property type="match status" value="1"/>
</dbReference>
<gene>
    <name evidence="1" type="ORF">HDU87_000783</name>
</gene>
<dbReference type="GO" id="GO:0033615">
    <property type="term" value="P:mitochondrial proton-transporting ATP synthase complex assembly"/>
    <property type="evidence" value="ECO:0007669"/>
    <property type="project" value="InterPro"/>
</dbReference>
<keyword evidence="2" id="KW-1185">Reference proteome</keyword>
<sequence length="149" mass="16181">MSTAAATKAEVLGLYRGILREVSKQYTPRNSNRMWHNEVVATFKNGAGATDAVDVRNRILQAKNFHAFMTSNRTHRELVERYWPVSGMSEGEKLQRTANTVGFSLPKIFGSGVPAGELGGAIDGVAEEPLAPHVEEALKILQKAPSSSS</sequence>
<dbReference type="EMBL" id="JADGJQ010000011">
    <property type="protein sequence ID" value="KAJ3181765.1"/>
    <property type="molecule type" value="Genomic_DNA"/>
</dbReference>
<reference evidence="1" key="1">
    <citation type="submission" date="2020-05" db="EMBL/GenBank/DDBJ databases">
        <title>Phylogenomic resolution of chytrid fungi.</title>
        <authorList>
            <person name="Stajich J.E."/>
            <person name="Amses K."/>
            <person name="Simmons R."/>
            <person name="Seto K."/>
            <person name="Myers J."/>
            <person name="Bonds A."/>
            <person name="Quandt C.A."/>
            <person name="Barry K."/>
            <person name="Liu P."/>
            <person name="Grigoriev I."/>
            <person name="Longcore J.E."/>
            <person name="James T.Y."/>
        </authorList>
    </citation>
    <scope>NUCLEOTIDE SEQUENCE</scope>
    <source>
        <strain evidence="1">JEL0379</strain>
    </source>
</reference>
<comment type="caution">
    <text evidence="1">The sequence shown here is derived from an EMBL/GenBank/DDBJ whole genome shotgun (WGS) entry which is preliminary data.</text>
</comment>
<dbReference type="Pfam" id="PF13233">
    <property type="entry name" value="Complex1_LYR_2"/>
    <property type="match status" value="1"/>
</dbReference>
<dbReference type="GO" id="GO:0005759">
    <property type="term" value="C:mitochondrial matrix"/>
    <property type="evidence" value="ECO:0007669"/>
    <property type="project" value="TreeGrafter"/>
</dbReference>
<accession>A0AAD5TN89</accession>
<dbReference type="Proteomes" id="UP001212152">
    <property type="component" value="Unassembled WGS sequence"/>
</dbReference>
<protein>
    <submittedName>
        <fullName evidence="1">Uncharacterized protein</fullName>
    </submittedName>
</protein>
<dbReference type="PANTHER" id="PTHR28015:SF1">
    <property type="entry name" value="ATP SYNTHASE ASSEMBLY FACTOR FMC1, MITOCHONDRIAL"/>
    <property type="match status" value="1"/>
</dbReference>
<dbReference type="CDD" id="cd20251">
    <property type="entry name" value="Complex1_LYR_SF"/>
    <property type="match status" value="1"/>
</dbReference>
<dbReference type="InterPro" id="IPR039196">
    <property type="entry name" value="Fmc1"/>
</dbReference>
<organism evidence="1 2">
    <name type="scientific">Geranomyces variabilis</name>
    <dbReference type="NCBI Taxonomy" id="109894"/>
    <lineage>
        <taxon>Eukaryota</taxon>
        <taxon>Fungi</taxon>
        <taxon>Fungi incertae sedis</taxon>
        <taxon>Chytridiomycota</taxon>
        <taxon>Chytridiomycota incertae sedis</taxon>
        <taxon>Chytridiomycetes</taxon>
        <taxon>Spizellomycetales</taxon>
        <taxon>Powellomycetaceae</taxon>
        <taxon>Geranomyces</taxon>
    </lineage>
</organism>
<evidence type="ECO:0000313" key="2">
    <source>
        <dbReference type="Proteomes" id="UP001212152"/>
    </source>
</evidence>